<dbReference type="EMBL" id="LT598466">
    <property type="protein sequence ID" value="SCU83163.1"/>
    <property type="molecule type" value="Genomic_DNA"/>
</dbReference>
<organism evidence="1 2">
    <name type="scientific">Lachancea mirantina</name>
    <dbReference type="NCBI Taxonomy" id="1230905"/>
    <lineage>
        <taxon>Eukaryota</taxon>
        <taxon>Fungi</taxon>
        <taxon>Dikarya</taxon>
        <taxon>Ascomycota</taxon>
        <taxon>Saccharomycotina</taxon>
        <taxon>Saccharomycetes</taxon>
        <taxon>Saccharomycetales</taxon>
        <taxon>Saccharomycetaceae</taxon>
        <taxon>Lachancea</taxon>
    </lineage>
</organism>
<protein>
    <submittedName>
        <fullName evidence="1">LAMI_0C02234g1_1</fullName>
    </submittedName>
</protein>
<gene>
    <name evidence="1" type="ORF">LAMI_0C02234G</name>
</gene>
<proteinExistence type="predicted"/>
<sequence length="218" mass="24831">MRPRTRHVASYWRLCDAMCSRRINPSTLQRWYSGHPPPPTFFGESGLPMPVETHRQAASLIATSPKPQPRAPLLDLTAVLAVLALSYLAIDNYRTRMGLQARLDEQATQSQEAQDVMASQLKAQSRKRDLQVLNERKQTQMRQMKLSLHVAMLRKQLIDQGLEPVSIDELRREFDRSVRMENSVSNVSGTALWVVDSSPAKPHVSNVREYDTKKPRDS</sequence>
<dbReference type="Proteomes" id="UP000191024">
    <property type="component" value="Chromosome C"/>
</dbReference>
<accession>A0A1G4J128</accession>
<dbReference type="AlphaFoldDB" id="A0A1G4J128"/>
<keyword evidence="2" id="KW-1185">Reference proteome</keyword>
<name>A0A1G4J128_9SACH</name>
<reference evidence="2" key="1">
    <citation type="submission" date="2016-03" db="EMBL/GenBank/DDBJ databases">
        <authorList>
            <person name="Devillers H."/>
        </authorList>
    </citation>
    <scope>NUCLEOTIDE SEQUENCE [LARGE SCALE GENOMIC DNA]</scope>
</reference>
<dbReference type="OrthoDB" id="3997736at2759"/>
<evidence type="ECO:0000313" key="1">
    <source>
        <dbReference type="EMBL" id="SCU83163.1"/>
    </source>
</evidence>
<evidence type="ECO:0000313" key="2">
    <source>
        <dbReference type="Proteomes" id="UP000191024"/>
    </source>
</evidence>